<reference evidence="1 2" key="1">
    <citation type="journal article" date="2020" name="Mol. Plant">
        <title>The Chromosome-Based Rubber Tree Genome Provides New Insights into Spurge Genome Evolution and Rubber Biosynthesis.</title>
        <authorList>
            <person name="Liu J."/>
            <person name="Shi C."/>
            <person name="Shi C.C."/>
            <person name="Li W."/>
            <person name="Zhang Q.J."/>
            <person name="Zhang Y."/>
            <person name="Li K."/>
            <person name="Lu H.F."/>
            <person name="Shi C."/>
            <person name="Zhu S.T."/>
            <person name="Xiao Z.Y."/>
            <person name="Nan H."/>
            <person name="Yue Y."/>
            <person name="Zhu X.G."/>
            <person name="Wu Y."/>
            <person name="Hong X.N."/>
            <person name="Fan G.Y."/>
            <person name="Tong Y."/>
            <person name="Zhang D."/>
            <person name="Mao C.L."/>
            <person name="Liu Y.L."/>
            <person name="Hao S.J."/>
            <person name="Liu W.Q."/>
            <person name="Lv M.Q."/>
            <person name="Zhang H.B."/>
            <person name="Liu Y."/>
            <person name="Hu-Tang G.R."/>
            <person name="Wang J.P."/>
            <person name="Wang J.H."/>
            <person name="Sun Y.H."/>
            <person name="Ni S.B."/>
            <person name="Chen W.B."/>
            <person name="Zhang X.C."/>
            <person name="Jiao Y.N."/>
            <person name="Eichler E.E."/>
            <person name="Li G.H."/>
            <person name="Liu X."/>
            <person name="Gao L.Z."/>
        </authorList>
    </citation>
    <scope>NUCLEOTIDE SEQUENCE [LARGE SCALE GENOMIC DNA]</scope>
    <source>
        <strain evidence="2">cv. GT1</strain>
        <tissue evidence="1">Leaf</tissue>
    </source>
</reference>
<organism evidence="1 2">
    <name type="scientific">Hevea brasiliensis</name>
    <name type="common">Para rubber tree</name>
    <name type="synonym">Siphonia brasiliensis</name>
    <dbReference type="NCBI Taxonomy" id="3981"/>
    <lineage>
        <taxon>Eukaryota</taxon>
        <taxon>Viridiplantae</taxon>
        <taxon>Streptophyta</taxon>
        <taxon>Embryophyta</taxon>
        <taxon>Tracheophyta</taxon>
        <taxon>Spermatophyta</taxon>
        <taxon>Magnoliopsida</taxon>
        <taxon>eudicotyledons</taxon>
        <taxon>Gunneridae</taxon>
        <taxon>Pentapetalae</taxon>
        <taxon>rosids</taxon>
        <taxon>fabids</taxon>
        <taxon>Malpighiales</taxon>
        <taxon>Euphorbiaceae</taxon>
        <taxon>Crotonoideae</taxon>
        <taxon>Micrandreae</taxon>
        <taxon>Hevea</taxon>
    </lineage>
</organism>
<gene>
    <name evidence="1" type="ORF">GH714_034015</name>
</gene>
<keyword evidence="2" id="KW-1185">Reference proteome</keyword>
<proteinExistence type="predicted"/>
<name>A0A6A6NE08_HEVBR</name>
<sequence length="148" mass="16019">MNKSKPVIVSFAAHFKLYIDISPKIDEEIEHMSSVPYSSTVGSIMYVIVCSQPNILHIVSVVSRYMSRPGKSIGRSFLVLSQESGQDAEALGKQVNAAFGSSWKEVLSEGQLVEGKIHPGSPAVLITGTFASRAIELLRSNSSSFCLD</sequence>
<accession>A0A6A6NE08</accession>
<evidence type="ECO:0000313" key="2">
    <source>
        <dbReference type="Proteomes" id="UP000467840"/>
    </source>
</evidence>
<dbReference type="EMBL" id="JAAGAX010000002">
    <property type="protein sequence ID" value="KAF2323193.1"/>
    <property type="molecule type" value="Genomic_DNA"/>
</dbReference>
<evidence type="ECO:0000313" key="1">
    <source>
        <dbReference type="EMBL" id="KAF2323193.1"/>
    </source>
</evidence>
<dbReference type="Proteomes" id="UP000467840">
    <property type="component" value="Chromosome 11"/>
</dbReference>
<protein>
    <submittedName>
        <fullName evidence="1">Uncharacterized protein</fullName>
    </submittedName>
</protein>
<comment type="caution">
    <text evidence="1">The sequence shown here is derived from an EMBL/GenBank/DDBJ whole genome shotgun (WGS) entry which is preliminary data.</text>
</comment>
<dbReference type="AlphaFoldDB" id="A0A6A6NE08"/>